<dbReference type="AlphaFoldDB" id="A0A804K2E0"/>
<dbReference type="EnsemblPlants" id="Ma08_t03270.1">
    <property type="protein sequence ID" value="Ma08_p03270.1"/>
    <property type="gene ID" value="Ma08_g03270"/>
</dbReference>
<accession>A0A804K2E0</accession>
<reference evidence="3" key="2">
    <citation type="submission" date="2021-05" db="UniProtKB">
        <authorList>
            <consortium name="EnsemblPlants"/>
        </authorList>
    </citation>
    <scope>IDENTIFICATION</scope>
    <source>
        <strain evidence="3">subsp. malaccensis</strain>
    </source>
</reference>
<dbReference type="Proteomes" id="UP000012960">
    <property type="component" value="Unplaced"/>
</dbReference>
<reference evidence="2" key="1">
    <citation type="submission" date="2021-03" db="EMBL/GenBank/DDBJ databases">
        <authorList>
            <consortium name="Genoscope - CEA"/>
            <person name="William W."/>
        </authorList>
    </citation>
    <scope>NUCLEOTIDE SEQUENCE</scope>
    <source>
        <strain evidence="2">Doubled-haploid Pahang</strain>
    </source>
</reference>
<dbReference type="EMBL" id="HG996472">
    <property type="protein sequence ID" value="CAG1830450.1"/>
    <property type="molecule type" value="Genomic_DNA"/>
</dbReference>
<feature type="signal peptide" evidence="1">
    <location>
        <begin position="1"/>
        <end position="20"/>
    </location>
</feature>
<evidence type="ECO:0000313" key="4">
    <source>
        <dbReference type="Proteomes" id="UP000012960"/>
    </source>
</evidence>
<evidence type="ECO:0000313" key="3">
    <source>
        <dbReference type="EnsemblPlants" id="Ma08_p03270.1"/>
    </source>
</evidence>
<keyword evidence="1" id="KW-0732">Signal</keyword>
<evidence type="ECO:0000256" key="1">
    <source>
        <dbReference type="SAM" id="SignalP"/>
    </source>
</evidence>
<organism evidence="3 4">
    <name type="scientific">Musa acuminata subsp. malaccensis</name>
    <name type="common">Wild banana</name>
    <name type="synonym">Musa malaccensis</name>
    <dbReference type="NCBI Taxonomy" id="214687"/>
    <lineage>
        <taxon>Eukaryota</taxon>
        <taxon>Viridiplantae</taxon>
        <taxon>Streptophyta</taxon>
        <taxon>Embryophyta</taxon>
        <taxon>Tracheophyta</taxon>
        <taxon>Spermatophyta</taxon>
        <taxon>Magnoliopsida</taxon>
        <taxon>Liliopsida</taxon>
        <taxon>Zingiberales</taxon>
        <taxon>Musaceae</taxon>
        <taxon>Musa</taxon>
    </lineage>
</organism>
<gene>
    <name evidence="2" type="ORF">GSMUA_337040.1</name>
</gene>
<name>A0A804K2E0_MUSAM</name>
<dbReference type="InParanoid" id="A0A804K2E0"/>
<proteinExistence type="predicted"/>
<keyword evidence="4" id="KW-1185">Reference proteome</keyword>
<feature type="chain" id="PRO_5036220051" evidence="1">
    <location>
        <begin position="21"/>
        <end position="50"/>
    </location>
</feature>
<protein>
    <submittedName>
        <fullName evidence="2">(wild Malaysian banana) hypothetical protein</fullName>
    </submittedName>
</protein>
<dbReference type="Gramene" id="Ma08_t03270.1">
    <property type="protein sequence ID" value="Ma08_p03270.1"/>
    <property type="gene ID" value="Ma08_g03270"/>
</dbReference>
<sequence>MHLRLLALLLLHKLIASLYGTSVCFRNLQHYHIFVRSHCMIALQGIKDLR</sequence>
<evidence type="ECO:0000313" key="2">
    <source>
        <dbReference type="EMBL" id="CAG1830450.1"/>
    </source>
</evidence>